<evidence type="ECO:0000313" key="2">
    <source>
        <dbReference type="Proteomes" id="UP001632038"/>
    </source>
</evidence>
<gene>
    <name evidence="1" type="ORF">CASFOL_014830</name>
</gene>
<accession>A0ABD3DDU1</accession>
<dbReference type="AlphaFoldDB" id="A0ABD3DDU1"/>
<organism evidence="1 2">
    <name type="scientific">Castilleja foliolosa</name>
    <dbReference type="NCBI Taxonomy" id="1961234"/>
    <lineage>
        <taxon>Eukaryota</taxon>
        <taxon>Viridiplantae</taxon>
        <taxon>Streptophyta</taxon>
        <taxon>Embryophyta</taxon>
        <taxon>Tracheophyta</taxon>
        <taxon>Spermatophyta</taxon>
        <taxon>Magnoliopsida</taxon>
        <taxon>eudicotyledons</taxon>
        <taxon>Gunneridae</taxon>
        <taxon>Pentapetalae</taxon>
        <taxon>asterids</taxon>
        <taxon>lamiids</taxon>
        <taxon>Lamiales</taxon>
        <taxon>Orobanchaceae</taxon>
        <taxon>Pedicularideae</taxon>
        <taxon>Castillejinae</taxon>
        <taxon>Castilleja</taxon>
    </lineage>
</organism>
<keyword evidence="2" id="KW-1185">Reference proteome</keyword>
<protein>
    <submittedName>
        <fullName evidence="1">Uncharacterized protein</fullName>
    </submittedName>
</protein>
<reference evidence="2" key="1">
    <citation type="journal article" date="2024" name="IScience">
        <title>Strigolactones Initiate the Formation of Haustorium-like Structures in Castilleja.</title>
        <authorList>
            <person name="Buerger M."/>
            <person name="Peterson D."/>
            <person name="Chory J."/>
        </authorList>
    </citation>
    <scope>NUCLEOTIDE SEQUENCE [LARGE SCALE GENOMIC DNA]</scope>
</reference>
<sequence length="66" mass="7426">MNTRLAKVKREIGEDMARKGASILMWSMKRPGLIMKASAAFCNEKMIKAGELGVDDILKNSRNRED</sequence>
<dbReference type="Proteomes" id="UP001632038">
    <property type="component" value="Unassembled WGS sequence"/>
</dbReference>
<name>A0ABD3DDU1_9LAMI</name>
<dbReference type="EMBL" id="JAVIJP010000017">
    <property type="protein sequence ID" value="KAL3639862.1"/>
    <property type="molecule type" value="Genomic_DNA"/>
</dbReference>
<proteinExistence type="predicted"/>
<evidence type="ECO:0000313" key="1">
    <source>
        <dbReference type="EMBL" id="KAL3639862.1"/>
    </source>
</evidence>
<comment type="caution">
    <text evidence="1">The sequence shown here is derived from an EMBL/GenBank/DDBJ whole genome shotgun (WGS) entry which is preliminary data.</text>
</comment>